<keyword evidence="4" id="KW-0808">Transferase</keyword>
<dbReference type="Gene3D" id="1.10.510.10">
    <property type="entry name" value="Transferase(Phosphotransferase) domain 1"/>
    <property type="match status" value="1"/>
</dbReference>
<keyword evidence="2" id="KW-0812">Transmembrane</keyword>
<reference evidence="4 5" key="1">
    <citation type="submission" date="2018-06" db="EMBL/GenBank/DDBJ databases">
        <title>Genomic Encyclopedia of Archaeal and Bacterial Type Strains, Phase II (KMG-II): from individual species to whole genera.</title>
        <authorList>
            <person name="Goeker M."/>
        </authorList>
    </citation>
    <scope>NUCLEOTIDE SEQUENCE [LARGE SCALE GENOMIC DNA]</scope>
    <source>
        <strain evidence="4 5">ATCC BAA-1881</strain>
    </source>
</reference>
<evidence type="ECO:0000313" key="4">
    <source>
        <dbReference type="EMBL" id="PZW30478.1"/>
    </source>
</evidence>
<proteinExistence type="predicted"/>
<dbReference type="AlphaFoldDB" id="A0A326U6Q3"/>
<dbReference type="GO" id="GO:0005524">
    <property type="term" value="F:ATP binding"/>
    <property type="evidence" value="ECO:0007669"/>
    <property type="project" value="InterPro"/>
</dbReference>
<feature type="region of interest" description="Disordered" evidence="1">
    <location>
        <begin position="34"/>
        <end position="60"/>
    </location>
</feature>
<dbReference type="InterPro" id="IPR011009">
    <property type="entry name" value="Kinase-like_dom_sf"/>
</dbReference>
<organism evidence="4 5">
    <name type="scientific">Thermosporothrix hazakensis</name>
    <dbReference type="NCBI Taxonomy" id="644383"/>
    <lineage>
        <taxon>Bacteria</taxon>
        <taxon>Bacillati</taxon>
        <taxon>Chloroflexota</taxon>
        <taxon>Ktedonobacteria</taxon>
        <taxon>Ktedonobacterales</taxon>
        <taxon>Thermosporotrichaceae</taxon>
        <taxon>Thermosporothrix</taxon>
    </lineage>
</organism>
<keyword evidence="4" id="KW-0723">Serine/threonine-protein kinase</keyword>
<feature type="domain" description="Protein kinase" evidence="3">
    <location>
        <begin position="51"/>
        <end position="389"/>
    </location>
</feature>
<protein>
    <submittedName>
        <fullName evidence="4">Serine/threonine protein kinase</fullName>
    </submittedName>
</protein>
<accession>A0A326U6Q3</accession>
<dbReference type="GO" id="GO:0004674">
    <property type="term" value="F:protein serine/threonine kinase activity"/>
    <property type="evidence" value="ECO:0007669"/>
    <property type="project" value="UniProtKB-KW"/>
</dbReference>
<evidence type="ECO:0000313" key="5">
    <source>
        <dbReference type="Proteomes" id="UP000248806"/>
    </source>
</evidence>
<dbReference type="InterPro" id="IPR000719">
    <property type="entry name" value="Prot_kinase_dom"/>
</dbReference>
<comment type="caution">
    <text evidence="4">The sequence shown here is derived from an EMBL/GenBank/DDBJ whole genome shotgun (WGS) entry which is preliminary data.</text>
</comment>
<keyword evidence="2" id="KW-0472">Membrane</keyword>
<evidence type="ECO:0000259" key="3">
    <source>
        <dbReference type="PROSITE" id="PS50011"/>
    </source>
</evidence>
<dbReference type="Proteomes" id="UP000248806">
    <property type="component" value="Unassembled WGS sequence"/>
</dbReference>
<name>A0A326U6Q3_THEHA</name>
<keyword evidence="4" id="KW-0418">Kinase</keyword>
<dbReference type="OrthoDB" id="139166at2"/>
<dbReference type="SMART" id="SM00220">
    <property type="entry name" value="S_TKc"/>
    <property type="match status" value="1"/>
</dbReference>
<dbReference type="RefSeq" id="WP_137686229.1">
    <property type="nucleotide sequence ID" value="NZ_BIFX01000001.1"/>
</dbReference>
<dbReference type="EMBL" id="QKUF01000007">
    <property type="protein sequence ID" value="PZW30478.1"/>
    <property type="molecule type" value="Genomic_DNA"/>
</dbReference>
<feature type="transmembrane region" description="Helical" evidence="2">
    <location>
        <begin position="453"/>
        <end position="473"/>
    </location>
</feature>
<evidence type="ECO:0000256" key="1">
    <source>
        <dbReference type="SAM" id="MobiDB-lite"/>
    </source>
</evidence>
<keyword evidence="2" id="KW-1133">Transmembrane helix</keyword>
<sequence>MMVCPRCGMQWDVTRRPCTRCGLFVRLPESSEALSQPQKALLDERSQRNSPAPIEVTGRDPFSEVMQEKTPAPLPLVEPVKERKRTTEAMPLFEPAQATASMALSPQTPKFGLIGEELAEGGSLRNGRYLLRRLISRQVWQKRAYEAFWLAQDVQRGGVQVFISDVGLPAYDTAATTVLRNATNTFLSIGQHARIPALWDAFSERRRNLFVFEATEGMTLLSSIRQRKRAHSEAEVVDLCLQILDILAFLSQQPAPVVHGWIRPEHILLSGSDHKSSLIGFSVVMAGGGWQYLAGLERLRLSPYTVPELGNGLIDIRADLYSLLSTAYFAATGSVPARVATSAIVPKIRRLNPQLSEEFEEILAKGLHARASQRYQQVEELQQALQALLPSLTKPKEETVVVLREREKPSVEDTVARMLPEMFAIDFDGEEREKVALLPKPEELPPLRTGYEWLWASACFGMILLGLALLVGISRGML</sequence>
<dbReference type="PROSITE" id="PS50011">
    <property type="entry name" value="PROTEIN_KINASE_DOM"/>
    <property type="match status" value="1"/>
</dbReference>
<evidence type="ECO:0000256" key="2">
    <source>
        <dbReference type="SAM" id="Phobius"/>
    </source>
</evidence>
<dbReference type="SUPFAM" id="SSF56112">
    <property type="entry name" value="Protein kinase-like (PK-like)"/>
    <property type="match status" value="1"/>
</dbReference>
<keyword evidence="5" id="KW-1185">Reference proteome</keyword>
<gene>
    <name evidence="4" type="ORF">EI42_02446</name>
</gene>